<dbReference type="SUPFAM" id="SSF46785">
    <property type="entry name" value="Winged helix' DNA-binding domain"/>
    <property type="match status" value="1"/>
</dbReference>
<dbReference type="AlphaFoldDB" id="A0A429GXK2"/>
<dbReference type="EMBL" id="RCOS01000015">
    <property type="protein sequence ID" value="RSN78643.1"/>
    <property type="molecule type" value="Genomic_DNA"/>
</dbReference>
<dbReference type="Proteomes" id="UP000277582">
    <property type="component" value="Unassembled WGS sequence"/>
</dbReference>
<evidence type="ECO:0000313" key="3">
    <source>
        <dbReference type="Proteomes" id="UP000277582"/>
    </source>
</evidence>
<dbReference type="Gene3D" id="1.10.8.60">
    <property type="match status" value="1"/>
</dbReference>
<proteinExistence type="predicted"/>
<name>A0A429GXK2_9CREN</name>
<accession>A0A429GXK2</accession>
<keyword evidence="2" id="KW-0547">Nucleotide-binding</keyword>
<dbReference type="InterPro" id="IPR011579">
    <property type="entry name" value="ATPase_dom"/>
</dbReference>
<comment type="caution">
    <text evidence="2">The sequence shown here is derived from an EMBL/GenBank/DDBJ whole genome shotgun (WGS) entry which is preliminary data.</text>
</comment>
<keyword evidence="3" id="KW-1185">Reference proteome</keyword>
<gene>
    <name evidence="2" type="ORF">D6D85_00835</name>
</gene>
<keyword evidence="2" id="KW-0067">ATP-binding</keyword>
<dbReference type="InterPro" id="IPR036388">
    <property type="entry name" value="WH-like_DNA-bd_sf"/>
</dbReference>
<feature type="domain" description="ATPase" evidence="1">
    <location>
        <begin position="26"/>
        <end position="249"/>
    </location>
</feature>
<dbReference type="InterPro" id="IPR036390">
    <property type="entry name" value="WH_DNA-bd_sf"/>
</dbReference>
<dbReference type="Gene3D" id="1.10.10.10">
    <property type="entry name" value="Winged helix-like DNA-binding domain superfamily/Winged helix DNA-binding domain"/>
    <property type="match status" value="1"/>
</dbReference>
<dbReference type="InterPro" id="IPR027417">
    <property type="entry name" value="P-loop_NTPase"/>
</dbReference>
<dbReference type="PANTHER" id="PTHR34301:SF8">
    <property type="entry name" value="ATPASE DOMAIN-CONTAINING PROTEIN"/>
    <property type="match status" value="1"/>
</dbReference>
<dbReference type="Gene3D" id="3.40.50.300">
    <property type="entry name" value="P-loop containing nucleotide triphosphate hydrolases"/>
    <property type="match status" value="1"/>
</dbReference>
<dbReference type="PANTHER" id="PTHR34301">
    <property type="entry name" value="DNA-BINDING PROTEIN-RELATED"/>
    <property type="match status" value="1"/>
</dbReference>
<sequence length="352" mass="40191">MLTLGGKALWGTKLFRQGPCEKRDELFDRDEELKRTVEALKNNTWVAILGMRMSGKTSLAKVAANVLRKEGFSHIYVDLRGASKVSDMSRRIVESIPKSFLDRMGDYLEKIKVWEVEISLRKVSRTRTMEELLTELSRKEKLLVILDEVQEVRGGINHLLLMLARLRNSARNLSFLFTGSSIGLMDTLLNPSRKNPMYGRSPIEIELGPWSEKTAFRFLKEGLEKCSVKHSDDEIEEAVKVLGTLPGWLSFYGIRRCLGKSHEDSLRDSESEAVDIALEELRNAIKERGEWAKRVLRTIAAYGARWSDFDVDVSDSTLSDFLKTLKKLYIISEESGTYIIPDPIYRRAALRL</sequence>
<evidence type="ECO:0000259" key="1">
    <source>
        <dbReference type="Pfam" id="PF01637"/>
    </source>
</evidence>
<organism evidence="2 3">
    <name type="scientific">Candidatus Methanodesulfokora washburnensis</name>
    <dbReference type="NCBI Taxonomy" id="2478471"/>
    <lineage>
        <taxon>Archaea</taxon>
        <taxon>Thermoproteota</taxon>
        <taxon>Candidatus Korarchaeia</taxon>
        <taxon>Candidatus Korarchaeia incertae sedis</taxon>
        <taxon>Candidatus Methanodesulfokora</taxon>
    </lineage>
</organism>
<reference evidence="2 3" key="1">
    <citation type="submission" date="2018-10" db="EMBL/GenBank/DDBJ databases">
        <title>Co-occurring genomic capacity for anaerobic methane metabolism and dissimilatory sulfite reduction discovered in the Korarchaeota.</title>
        <authorList>
            <person name="Mckay L.J."/>
            <person name="Dlakic M."/>
            <person name="Fields M.W."/>
            <person name="Delmont T.O."/>
            <person name="Eren A.M."/>
            <person name="Jay Z.J."/>
            <person name="Klingelsmith K.B."/>
            <person name="Rusch D.B."/>
            <person name="Inskeep W.P."/>
        </authorList>
    </citation>
    <scope>NUCLEOTIDE SEQUENCE [LARGE SCALE GENOMIC DNA]</scope>
    <source>
        <strain evidence="2 3">MDKW</strain>
    </source>
</reference>
<protein>
    <submittedName>
        <fullName evidence="2">ATP-binding protein</fullName>
    </submittedName>
</protein>
<dbReference type="GO" id="GO:0005524">
    <property type="term" value="F:ATP binding"/>
    <property type="evidence" value="ECO:0007669"/>
    <property type="project" value="UniProtKB-KW"/>
</dbReference>
<dbReference type="Pfam" id="PF01637">
    <property type="entry name" value="ATPase_2"/>
    <property type="match status" value="1"/>
</dbReference>
<evidence type="ECO:0000313" key="2">
    <source>
        <dbReference type="EMBL" id="RSN78643.1"/>
    </source>
</evidence>
<dbReference type="SUPFAM" id="SSF52540">
    <property type="entry name" value="P-loop containing nucleoside triphosphate hydrolases"/>
    <property type="match status" value="1"/>
</dbReference>